<evidence type="ECO:0000256" key="6">
    <source>
        <dbReference type="ARBA" id="ARBA00023316"/>
    </source>
</evidence>
<feature type="active site" description="Proton acceptor" evidence="7">
    <location>
        <position position="57"/>
    </location>
</feature>
<protein>
    <submittedName>
        <fullName evidence="12">Peptidase S11</fullName>
    </submittedName>
</protein>
<feature type="active site" description="Acyl-ester intermediate" evidence="7">
    <location>
        <position position="54"/>
    </location>
</feature>
<dbReference type="Proteomes" id="UP000260665">
    <property type="component" value="Unassembled WGS sequence"/>
</dbReference>
<feature type="domain" description="Peptidase S11 D-alanyl-D-alanine carboxypeptidase A N-terminal" evidence="11">
    <location>
        <begin position="21"/>
        <end position="245"/>
    </location>
</feature>
<keyword evidence="2 10" id="KW-0732">Signal</keyword>
<dbReference type="AlphaFoldDB" id="A0A3E1RAK4"/>
<evidence type="ECO:0000256" key="4">
    <source>
        <dbReference type="ARBA" id="ARBA00022960"/>
    </source>
</evidence>
<dbReference type="EMBL" id="QFZK01000008">
    <property type="protein sequence ID" value="RFO96396.1"/>
    <property type="molecule type" value="Genomic_DNA"/>
</dbReference>
<comment type="similarity">
    <text evidence="1 9">Belongs to the peptidase S11 family.</text>
</comment>
<proteinExistence type="inferred from homology"/>
<evidence type="ECO:0000313" key="12">
    <source>
        <dbReference type="EMBL" id="RFO96396.1"/>
    </source>
</evidence>
<evidence type="ECO:0000256" key="1">
    <source>
        <dbReference type="ARBA" id="ARBA00007164"/>
    </source>
</evidence>
<evidence type="ECO:0000256" key="3">
    <source>
        <dbReference type="ARBA" id="ARBA00022801"/>
    </source>
</evidence>
<evidence type="ECO:0000256" key="8">
    <source>
        <dbReference type="PIRSR" id="PIRSR618044-2"/>
    </source>
</evidence>
<dbReference type="PRINTS" id="PR00725">
    <property type="entry name" value="DADACBPTASE1"/>
</dbReference>
<evidence type="ECO:0000313" key="13">
    <source>
        <dbReference type="Proteomes" id="UP000260665"/>
    </source>
</evidence>
<dbReference type="Pfam" id="PF00768">
    <property type="entry name" value="Peptidase_S11"/>
    <property type="match status" value="1"/>
</dbReference>
<dbReference type="PANTHER" id="PTHR21581">
    <property type="entry name" value="D-ALANYL-D-ALANINE CARBOXYPEPTIDASE"/>
    <property type="match status" value="1"/>
</dbReference>
<organism evidence="12 13">
    <name type="scientific">Rhodoferax lacus</name>
    <dbReference type="NCBI Taxonomy" id="2184758"/>
    <lineage>
        <taxon>Bacteria</taxon>
        <taxon>Pseudomonadati</taxon>
        <taxon>Pseudomonadota</taxon>
        <taxon>Betaproteobacteria</taxon>
        <taxon>Burkholderiales</taxon>
        <taxon>Comamonadaceae</taxon>
        <taxon>Rhodoferax</taxon>
    </lineage>
</organism>
<dbReference type="OrthoDB" id="5688590at2"/>
<comment type="caution">
    <text evidence="12">The sequence shown here is derived from an EMBL/GenBank/DDBJ whole genome shotgun (WGS) entry which is preliminary data.</text>
</comment>
<dbReference type="GO" id="GO:0009002">
    <property type="term" value="F:serine-type D-Ala-D-Ala carboxypeptidase activity"/>
    <property type="evidence" value="ECO:0007669"/>
    <property type="project" value="InterPro"/>
</dbReference>
<evidence type="ECO:0000256" key="2">
    <source>
        <dbReference type="ARBA" id="ARBA00022729"/>
    </source>
</evidence>
<keyword evidence="3" id="KW-0378">Hydrolase</keyword>
<dbReference type="GO" id="GO:0008360">
    <property type="term" value="P:regulation of cell shape"/>
    <property type="evidence" value="ECO:0007669"/>
    <property type="project" value="UniProtKB-KW"/>
</dbReference>
<name>A0A3E1RAK4_9BURK</name>
<accession>A0A3E1RAK4</accession>
<evidence type="ECO:0000256" key="9">
    <source>
        <dbReference type="RuleBase" id="RU004016"/>
    </source>
</evidence>
<keyword evidence="4" id="KW-0133">Cell shape</keyword>
<dbReference type="GO" id="GO:0009252">
    <property type="term" value="P:peptidoglycan biosynthetic process"/>
    <property type="evidence" value="ECO:0007669"/>
    <property type="project" value="UniProtKB-KW"/>
</dbReference>
<dbReference type="Gene3D" id="3.40.710.10">
    <property type="entry name" value="DD-peptidase/beta-lactamase superfamily"/>
    <property type="match status" value="1"/>
</dbReference>
<keyword evidence="5" id="KW-0573">Peptidoglycan synthesis</keyword>
<reference evidence="12 13" key="1">
    <citation type="submission" date="2018-05" db="EMBL/GenBank/DDBJ databases">
        <title>Rhodoferax soyangensis sp.nov., isolated from an oligotrophic freshwater lake.</title>
        <authorList>
            <person name="Park M."/>
        </authorList>
    </citation>
    <scope>NUCLEOTIDE SEQUENCE [LARGE SCALE GENOMIC DNA]</scope>
    <source>
        <strain evidence="12 13">IMCC26218</strain>
    </source>
</reference>
<dbReference type="GO" id="GO:0006508">
    <property type="term" value="P:proteolysis"/>
    <property type="evidence" value="ECO:0007669"/>
    <property type="project" value="InterPro"/>
</dbReference>
<dbReference type="PANTHER" id="PTHR21581:SF26">
    <property type="entry name" value="D-ALANYL-D-ALANINE ENDOPEPTIDASE"/>
    <property type="match status" value="1"/>
</dbReference>
<evidence type="ECO:0000256" key="10">
    <source>
        <dbReference type="SAM" id="SignalP"/>
    </source>
</evidence>
<evidence type="ECO:0000259" key="11">
    <source>
        <dbReference type="Pfam" id="PF00768"/>
    </source>
</evidence>
<keyword evidence="6" id="KW-0961">Cell wall biogenesis/degradation</keyword>
<feature type="signal peptide" evidence="10">
    <location>
        <begin position="1"/>
        <end position="22"/>
    </location>
</feature>
<dbReference type="InterPro" id="IPR001967">
    <property type="entry name" value="Peptidase_S11_N"/>
</dbReference>
<sequence length="270" mass="28990">MNSKPIKALCIFLLLGLGVCQAASLQSEHVFVVSDDTGQILLSKGANTVAPIASLTKLMTAMVVLDSKPDMNETISIQASDVDMLKHSKSHVPIGTTLKRREIFELALMSSDNRAAASLARTYPGSNAAFLQAVQAKIRSLGLHNTTIKEPTGLSPENTSTASDLAKMAQAAAHYPQIVNITTDKSEAIHMNGRLYTVHNTNRLVGAKGWDVLLSKTGFTNEAGHCLIMRIQQSGAHTTLVLLNAGANAIRLQDAVQIRQYLSKLHPVSL</sequence>
<dbReference type="InterPro" id="IPR012338">
    <property type="entry name" value="Beta-lactam/transpept-like"/>
</dbReference>
<keyword evidence="13" id="KW-1185">Reference proteome</keyword>
<feature type="chain" id="PRO_5017538033" evidence="10">
    <location>
        <begin position="23"/>
        <end position="270"/>
    </location>
</feature>
<evidence type="ECO:0000256" key="5">
    <source>
        <dbReference type="ARBA" id="ARBA00022984"/>
    </source>
</evidence>
<feature type="active site" evidence="7">
    <location>
        <position position="111"/>
    </location>
</feature>
<feature type="binding site" evidence="8">
    <location>
        <position position="216"/>
    </location>
    <ligand>
        <name>substrate</name>
    </ligand>
</feature>
<evidence type="ECO:0000256" key="7">
    <source>
        <dbReference type="PIRSR" id="PIRSR618044-1"/>
    </source>
</evidence>
<dbReference type="SUPFAM" id="SSF56601">
    <property type="entry name" value="beta-lactamase/transpeptidase-like"/>
    <property type="match status" value="1"/>
</dbReference>
<dbReference type="GO" id="GO:0071555">
    <property type="term" value="P:cell wall organization"/>
    <property type="evidence" value="ECO:0007669"/>
    <property type="project" value="UniProtKB-KW"/>
</dbReference>
<dbReference type="RefSeq" id="WP_117178204.1">
    <property type="nucleotide sequence ID" value="NZ_QFZK01000008.1"/>
</dbReference>
<dbReference type="InterPro" id="IPR018044">
    <property type="entry name" value="Peptidase_S11"/>
</dbReference>
<gene>
    <name evidence="12" type="ORF">DIC66_13915</name>
</gene>